<sequence length="130" mass="13864">MLSGVLTLSTCSNVCLLTDYPFTLKPSAHDPAFAHDYAQAMGQIPLSRGLTQTLSVGARPGELVVEATAVPEAGHRQHCFSTPLDNADFGKPQLRVGGRKTAGRTVSCQRWLGRRGARFAWSNGHAGTGE</sequence>
<name>A0A2X2XNH4_CITKO</name>
<protein>
    <submittedName>
        <fullName evidence="1">Uncharacterized protein predicted to be involved in C-type cytochrome biogenesis</fullName>
    </submittedName>
</protein>
<evidence type="ECO:0000313" key="2">
    <source>
        <dbReference type="Proteomes" id="UP000251584"/>
    </source>
</evidence>
<gene>
    <name evidence="1" type="ORF">NCTC10786_02127</name>
</gene>
<evidence type="ECO:0000313" key="1">
    <source>
        <dbReference type="EMBL" id="SQB27329.1"/>
    </source>
</evidence>
<reference evidence="1 2" key="1">
    <citation type="submission" date="2018-06" db="EMBL/GenBank/DDBJ databases">
        <authorList>
            <consortium name="Pathogen Informatics"/>
            <person name="Doyle S."/>
        </authorList>
    </citation>
    <scope>NUCLEOTIDE SEQUENCE [LARGE SCALE GENOMIC DNA]</scope>
    <source>
        <strain evidence="1 2">NCTC10786</strain>
    </source>
</reference>
<dbReference type="EMBL" id="UAVY01000003">
    <property type="protein sequence ID" value="SQB27329.1"/>
    <property type="molecule type" value="Genomic_DNA"/>
</dbReference>
<accession>A0A2X2XNH4</accession>
<organism evidence="1 2">
    <name type="scientific">Citrobacter koseri</name>
    <name type="common">Citrobacter diversus</name>
    <dbReference type="NCBI Taxonomy" id="545"/>
    <lineage>
        <taxon>Bacteria</taxon>
        <taxon>Pseudomonadati</taxon>
        <taxon>Pseudomonadota</taxon>
        <taxon>Gammaproteobacteria</taxon>
        <taxon>Enterobacterales</taxon>
        <taxon>Enterobacteriaceae</taxon>
        <taxon>Citrobacter</taxon>
    </lineage>
</organism>
<proteinExistence type="predicted"/>
<dbReference type="Proteomes" id="UP000251584">
    <property type="component" value="Unassembled WGS sequence"/>
</dbReference>
<dbReference type="AlphaFoldDB" id="A0A2X2XNH4"/>